<dbReference type="GO" id="GO:0016787">
    <property type="term" value="F:hydrolase activity"/>
    <property type="evidence" value="ECO:0007669"/>
    <property type="project" value="UniProtKB-KW"/>
</dbReference>
<reference evidence="10" key="1">
    <citation type="submission" date="2021-06" db="EMBL/GenBank/DDBJ databases">
        <authorList>
            <person name="Hodson N. C."/>
            <person name="Mongue J. A."/>
            <person name="Jaron S. K."/>
        </authorList>
    </citation>
    <scope>NUCLEOTIDE SEQUENCE</scope>
</reference>
<organism evidence="10 11">
    <name type="scientific">Allacma fusca</name>
    <dbReference type="NCBI Taxonomy" id="39272"/>
    <lineage>
        <taxon>Eukaryota</taxon>
        <taxon>Metazoa</taxon>
        <taxon>Ecdysozoa</taxon>
        <taxon>Arthropoda</taxon>
        <taxon>Hexapoda</taxon>
        <taxon>Collembola</taxon>
        <taxon>Symphypleona</taxon>
        <taxon>Sminthuridae</taxon>
        <taxon>Allacma</taxon>
    </lineage>
</organism>
<gene>
    <name evidence="10" type="ORF">AFUS01_LOCUS18016</name>
</gene>
<dbReference type="Proteomes" id="UP000708208">
    <property type="component" value="Unassembled WGS sequence"/>
</dbReference>
<dbReference type="InterPro" id="IPR002464">
    <property type="entry name" value="DNA/RNA_helicase_DEAH_CS"/>
</dbReference>
<dbReference type="SMART" id="SM00847">
    <property type="entry name" value="HA2"/>
    <property type="match status" value="1"/>
</dbReference>
<dbReference type="PROSITE" id="PS51194">
    <property type="entry name" value="HELICASE_CTER"/>
    <property type="match status" value="1"/>
</dbReference>
<dbReference type="InterPro" id="IPR014001">
    <property type="entry name" value="Helicase_ATP-bd"/>
</dbReference>
<evidence type="ECO:0000259" key="9">
    <source>
        <dbReference type="PROSITE" id="PS51194"/>
    </source>
</evidence>
<dbReference type="CDD" id="cd17978">
    <property type="entry name" value="DEXHc_DHX33"/>
    <property type="match status" value="1"/>
</dbReference>
<evidence type="ECO:0000256" key="6">
    <source>
        <dbReference type="ARBA" id="ARBA00047984"/>
    </source>
</evidence>
<dbReference type="InterPro" id="IPR007502">
    <property type="entry name" value="Helicase-assoc_dom"/>
</dbReference>
<sequence>MKVKPSGEKQPLIKNAQKNGVHKSKNRKVFFNGTTKSTVNGSSKTLTNGTTVGNSTNRDDPSDGRNSLPVASCRKQLLHEFGSCSTFIVIGETGSGKTTQIPQYIFDGNMHKNKCIAITQPRRIAAISMAKRVADERQEDVGGTVGYSVRFEDTTSEKTRIKYMTDGMLLREAMVDSRLRKYSWIVLDEAHERTINTDVLFGVIKAAQQSRAGLKTKKRLKILIMSATMDVDMIKNFFPNSKVLYIQGREHNVAINYLTNPVEDKDYSNAVIKTVFQLHQTLPMKDHILAFLTGQDEIESAAHFMRKVISTNKFQDLEVKTLYASLSNEAQMEALSVPLPGVRRCILSTNVAETSLTIPGIRVVIDTGKVKTRFHMRGTNVDRLQVVPISQAQAWQRSGRAGRIGPGKCFRLFTAHEFEQMSQFPVPEIQRSNMAGVVLHLIKIGITSPLSFDWIDGPPKEAMQAAVEELLRLEAIKSSREPLELTESGNIMAKIPLDPPLARVLVNASRYSVVEPVLTVLSMLSSESLFLTNNGKRQPLKKRFCTPEGDLIAYLKIYREFKKTATKSSWCKMNGLNLR</sequence>
<protein>
    <recommendedName>
        <fullName evidence="1">RNA helicase</fullName>
        <ecNumber evidence="1">3.6.4.13</ecNumber>
    </recommendedName>
</protein>
<dbReference type="GO" id="GO:0005730">
    <property type="term" value="C:nucleolus"/>
    <property type="evidence" value="ECO:0007669"/>
    <property type="project" value="TreeGrafter"/>
</dbReference>
<dbReference type="PANTHER" id="PTHR18934">
    <property type="entry name" value="ATP-DEPENDENT RNA HELICASE"/>
    <property type="match status" value="1"/>
</dbReference>
<dbReference type="FunFam" id="3.40.50.300:FF:000750">
    <property type="entry name" value="Putative ATP-dependent RNA helicase DHX33"/>
    <property type="match status" value="1"/>
</dbReference>
<feature type="domain" description="Helicase C-terminal" evidence="9">
    <location>
        <begin position="274"/>
        <end position="445"/>
    </location>
</feature>
<evidence type="ECO:0000256" key="3">
    <source>
        <dbReference type="ARBA" id="ARBA00022801"/>
    </source>
</evidence>
<dbReference type="PANTHER" id="PTHR18934:SF118">
    <property type="entry name" value="ATP-DEPENDENT RNA HELICASE DHX33"/>
    <property type="match status" value="1"/>
</dbReference>
<keyword evidence="11" id="KW-1185">Reference proteome</keyword>
<evidence type="ECO:0000313" key="11">
    <source>
        <dbReference type="Proteomes" id="UP000708208"/>
    </source>
</evidence>
<evidence type="ECO:0000256" key="2">
    <source>
        <dbReference type="ARBA" id="ARBA00022741"/>
    </source>
</evidence>
<dbReference type="EC" id="3.6.4.13" evidence="1"/>
<dbReference type="SMART" id="SM00487">
    <property type="entry name" value="DEXDc"/>
    <property type="match status" value="1"/>
</dbReference>
<dbReference type="GO" id="GO:0003725">
    <property type="term" value="F:double-stranded RNA binding"/>
    <property type="evidence" value="ECO:0007669"/>
    <property type="project" value="TreeGrafter"/>
</dbReference>
<dbReference type="GO" id="GO:0003724">
    <property type="term" value="F:RNA helicase activity"/>
    <property type="evidence" value="ECO:0007669"/>
    <property type="project" value="UniProtKB-EC"/>
</dbReference>
<dbReference type="Pfam" id="PF00271">
    <property type="entry name" value="Helicase_C"/>
    <property type="match status" value="1"/>
</dbReference>
<dbReference type="GO" id="GO:0005524">
    <property type="term" value="F:ATP binding"/>
    <property type="evidence" value="ECO:0007669"/>
    <property type="project" value="UniProtKB-KW"/>
</dbReference>
<feature type="compositionally biased region" description="Polar residues" evidence="7">
    <location>
        <begin position="32"/>
        <end position="56"/>
    </location>
</feature>
<proteinExistence type="predicted"/>
<evidence type="ECO:0000256" key="1">
    <source>
        <dbReference type="ARBA" id="ARBA00012552"/>
    </source>
</evidence>
<dbReference type="EMBL" id="CAJVCH010176106">
    <property type="protein sequence ID" value="CAG7729289.1"/>
    <property type="molecule type" value="Genomic_DNA"/>
</dbReference>
<accession>A0A8J2P354</accession>
<dbReference type="InterPro" id="IPR001650">
    <property type="entry name" value="Helicase_C-like"/>
</dbReference>
<dbReference type="Pfam" id="PF21010">
    <property type="entry name" value="HA2_C"/>
    <property type="match status" value="1"/>
</dbReference>
<evidence type="ECO:0000256" key="4">
    <source>
        <dbReference type="ARBA" id="ARBA00022806"/>
    </source>
</evidence>
<keyword evidence="3" id="KW-0378">Hydrolase</keyword>
<evidence type="ECO:0000313" key="10">
    <source>
        <dbReference type="EMBL" id="CAG7729289.1"/>
    </source>
</evidence>
<dbReference type="OrthoDB" id="10253254at2759"/>
<keyword evidence="5" id="KW-0067">ATP-binding</keyword>
<dbReference type="Pfam" id="PF00270">
    <property type="entry name" value="DEAD"/>
    <property type="match status" value="1"/>
</dbReference>
<dbReference type="PROSITE" id="PS51192">
    <property type="entry name" value="HELICASE_ATP_BIND_1"/>
    <property type="match status" value="1"/>
</dbReference>
<evidence type="ECO:0000256" key="7">
    <source>
        <dbReference type="SAM" id="MobiDB-lite"/>
    </source>
</evidence>
<keyword evidence="2" id="KW-0547">Nucleotide-binding</keyword>
<dbReference type="SMART" id="SM00490">
    <property type="entry name" value="HELICc"/>
    <property type="match status" value="1"/>
</dbReference>
<comment type="caution">
    <text evidence="10">The sequence shown here is derived from an EMBL/GenBank/DDBJ whole genome shotgun (WGS) entry which is preliminary data.</text>
</comment>
<evidence type="ECO:0000259" key="8">
    <source>
        <dbReference type="PROSITE" id="PS51192"/>
    </source>
</evidence>
<dbReference type="PROSITE" id="PS00690">
    <property type="entry name" value="DEAH_ATP_HELICASE"/>
    <property type="match status" value="1"/>
</dbReference>
<dbReference type="AlphaFoldDB" id="A0A8J2P354"/>
<name>A0A8J2P354_9HEXA</name>
<feature type="region of interest" description="Disordered" evidence="7">
    <location>
        <begin position="1"/>
        <end position="68"/>
    </location>
</feature>
<feature type="domain" description="Helicase ATP-binding" evidence="8">
    <location>
        <begin position="78"/>
        <end position="247"/>
    </location>
</feature>
<evidence type="ECO:0000256" key="5">
    <source>
        <dbReference type="ARBA" id="ARBA00022840"/>
    </source>
</evidence>
<dbReference type="GO" id="GO:0045943">
    <property type="term" value="P:positive regulation of transcription by RNA polymerase I"/>
    <property type="evidence" value="ECO:0007669"/>
    <property type="project" value="TreeGrafter"/>
</dbReference>
<dbReference type="InterPro" id="IPR011545">
    <property type="entry name" value="DEAD/DEAH_box_helicase_dom"/>
</dbReference>
<dbReference type="CDD" id="cd18791">
    <property type="entry name" value="SF2_C_RHA"/>
    <property type="match status" value="1"/>
</dbReference>
<keyword evidence="4" id="KW-0347">Helicase</keyword>
<comment type="catalytic activity">
    <reaction evidence="6">
        <text>ATP + H2O = ADP + phosphate + H(+)</text>
        <dbReference type="Rhea" id="RHEA:13065"/>
        <dbReference type="ChEBI" id="CHEBI:15377"/>
        <dbReference type="ChEBI" id="CHEBI:15378"/>
        <dbReference type="ChEBI" id="CHEBI:30616"/>
        <dbReference type="ChEBI" id="CHEBI:43474"/>
        <dbReference type="ChEBI" id="CHEBI:456216"/>
        <dbReference type="EC" id="3.6.4.13"/>
    </reaction>
</comment>